<evidence type="ECO:0000259" key="4">
    <source>
        <dbReference type="Pfam" id="PF04542"/>
    </source>
</evidence>
<keyword evidence="6" id="KW-1185">Reference proteome</keyword>
<dbReference type="InterPro" id="IPR013325">
    <property type="entry name" value="RNA_pol_sigma_r2"/>
</dbReference>
<accession>A0A9X4KWR2</accession>
<dbReference type="AlphaFoldDB" id="A0A9X4KWR2"/>
<evidence type="ECO:0000256" key="3">
    <source>
        <dbReference type="ARBA" id="ARBA00023163"/>
    </source>
</evidence>
<organism evidence="5 6">
    <name type="scientific">Cohnella rhizosphaerae</name>
    <dbReference type="NCBI Taxonomy" id="1457232"/>
    <lineage>
        <taxon>Bacteria</taxon>
        <taxon>Bacillati</taxon>
        <taxon>Bacillota</taxon>
        <taxon>Bacilli</taxon>
        <taxon>Bacillales</taxon>
        <taxon>Paenibacillaceae</taxon>
        <taxon>Cohnella</taxon>
    </lineage>
</organism>
<feature type="domain" description="RNA polymerase sigma-70 region 2" evidence="4">
    <location>
        <begin position="23"/>
        <end position="89"/>
    </location>
</feature>
<dbReference type="GO" id="GO:0006352">
    <property type="term" value="P:DNA-templated transcription initiation"/>
    <property type="evidence" value="ECO:0007669"/>
    <property type="project" value="InterPro"/>
</dbReference>
<dbReference type="SUPFAM" id="SSF88946">
    <property type="entry name" value="Sigma2 domain of RNA polymerase sigma factors"/>
    <property type="match status" value="1"/>
</dbReference>
<protein>
    <submittedName>
        <fullName evidence="5">Sigma-70 family RNA polymerase sigma factor</fullName>
    </submittedName>
</protein>
<dbReference type="RefSeq" id="WP_277536130.1">
    <property type="nucleotide sequence ID" value="NZ_JAPDIA010000008.1"/>
</dbReference>
<dbReference type="EMBL" id="JAPDIA010000008">
    <property type="protein sequence ID" value="MDG0812691.1"/>
    <property type="molecule type" value="Genomic_DNA"/>
</dbReference>
<keyword evidence="3" id="KW-0804">Transcription</keyword>
<evidence type="ECO:0000256" key="2">
    <source>
        <dbReference type="ARBA" id="ARBA00023082"/>
    </source>
</evidence>
<sequence length="110" mass="12462">MDEELHRLIRNAKQGDQEEFAALVRRFKDHVYRYAYGMLGDTMEAEDVAQEVFVKCYGSLSKLESEFAFVSWLNRIVFNLCADRLKKAKQGKDVRGFGIGVGRHGSKGGA</sequence>
<dbReference type="PANTHER" id="PTHR43133">
    <property type="entry name" value="RNA POLYMERASE ECF-TYPE SIGMA FACTO"/>
    <property type="match status" value="1"/>
</dbReference>
<name>A0A9X4KWR2_9BACL</name>
<dbReference type="NCBIfam" id="TIGR02937">
    <property type="entry name" value="sigma70-ECF"/>
    <property type="match status" value="1"/>
</dbReference>
<dbReference type="PANTHER" id="PTHR43133:SF51">
    <property type="entry name" value="RNA POLYMERASE SIGMA FACTOR"/>
    <property type="match status" value="1"/>
</dbReference>
<evidence type="ECO:0000256" key="1">
    <source>
        <dbReference type="ARBA" id="ARBA00023015"/>
    </source>
</evidence>
<dbReference type="InterPro" id="IPR014284">
    <property type="entry name" value="RNA_pol_sigma-70_dom"/>
</dbReference>
<keyword evidence="1" id="KW-0805">Transcription regulation</keyword>
<gene>
    <name evidence="5" type="ORF">OMP40_27730</name>
</gene>
<dbReference type="Proteomes" id="UP001153404">
    <property type="component" value="Unassembled WGS sequence"/>
</dbReference>
<comment type="caution">
    <text evidence="5">The sequence shown here is derived from an EMBL/GenBank/DDBJ whole genome shotgun (WGS) entry which is preliminary data.</text>
</comment>
<dbReference type="InterPro" id="IPR039425">
    <property type="entry name" value="RNA_pol_sigma-70-like"/>
</dbReference>
<dbReference type="InterPro" id="IPR007627">
    <property type="entry name" value="RNA_pol_sigma70_r2"/>
</dbReference>
<proteinExistence type="predicted"/>
<evidence type="ECO:0000313" key="6">
    <source>
        <dbReference type="Proteomes" id="UP001153404"/>
    </source>
</evidence>
<reference evidence="5" key="1">
    <citation type="submission" date="2022-10" db="EMBL/GenBank/DDBJ databases">
        <title>Comparative genomic analysis of Cohnella hashimotonis sp. nov., isolated from the International Space Station.</title>
        <authorList>
            <person name="Simpson A."/>
            <person name="Venkateswaran K."/>
        </authorList>
    </citation>
    <scope>NUCLEOTIDE SEQUENCE</scope>
    <source>
        <strain evidence="5">DSM 28161</strain>
    </source>
</reference>
<dbReference type="Pfam" id="PF04542">
    <property type="entry name" value="Sigma70_r2"/>
    <property type="match status" value="1"/>
</dbReference>
<dbReference type="Gene3D" id="1.10.1740.10">
    <property type="match status" value="1"/>
</dbReference>
<keyword evidence="2" id="KW-0731">Sigma factor</keyword>
<dbReference type="GO" id="GO:0016987">
    <property type="term" value="F:sigma factor activity"/>
    <property type="evidence" value="ECO:0007669"/>
    <property type="project" value="UniProtKB-KW"/>
</dbReference>
<evidence type="ECO:0000313" key="5">
    <source>
        <dbReference type="EMBL" id="MDG0812691.1"/>
    </source>
</evidence>